<name>A0ACB9ZGR3_9PEZI</name>
<reference evidence="1 2" key="1">
    <citation type="journal article" date="2022" name="New Phytol.">
        <title>Ecological generalism drives hyperdiversity of secondary metabolite gene clusters in xylarialean endophytes.</title>
        <authorList>
            <person name="Franco M.E.E."/>
            <person name="Wisecaver J.H."/>
            <person name="Arnold A.E."/>
            <person name="Ju Y.M."/>
            <person name="Slot J.C."/>
            <person name="Ahrendt S."/>
            <person name="Moore L.P."/>
            <person name="Eastman K.E."/>
            <person name="Scott K."/>
            <person name="Konkel Z."/>
            <person name="Mondo S.J."/>
            <person name="Kuo A."/>
            <person name="Hayes R.D."/>
            <person name="Haridas S."/>
            <person name="Andreopoulos B."/>
            <person name="Riley R."/>
            <person name="LaButti K."/>
            <person name="Pangilinan J."/>
            <person name="Lipzen A."/>
            <person name="Amirebrahimi M."/>
            <person name="Yan J."/>
            <person name="Adam C."/>
            <person name="Keymanesh K."/>
            <person name="Ng V."/>
            <person name="Louie K."/>
            <person name="Northen T."/>
            <person name="Drula E."/>
            <person name="Henrissat B."/>
            <person name="Hsieh H.M."/>
            <person name="Youens-Clark K."/>
            <person name="Lutzoni F."/>
            <person name="Miadlikowska J."/>
            <person name="Eastwood D.C."/>
            <person name="Hamelin R.C."/>
            <person name="Grigoriev I.V."/>
            <person name="U'Ren J.M."/>
        </authorList>
    </citation>
    <scope>NUCLEOTIDE SEQUENCE [LARGE SCALE GENOMIC DNA]</scope>
    <source>
        <strain evidence="1 2">CBS 119005</strain>
    </source>
</reference>
<keyword evidence="2" id="KW-1185">Reference proteome</keyword>
<protein>
    <submittedName>
        <fullName evidence="1">t-SNARE</fullName>
    </submittedName>
</protein>
<dbReference type="EMBL" id="MU393423">
    <property type="protein sequence ID" value="KAI4870702.1"/>
    <property type="molecule type" value="Genomic_DNA"/>
</dbReference>
<organism evidence="1 2">
    <name type="scientific">Hypoxylon rubiginosum</name>
    <dbReference type="NCBI Taxonomy" id="110542"/>
    <lineage>
        <taxon>Eukaryota</taxon>
        <taxon>Fungi</taxon>
        <taxon>Dikarya</taxon>
        <taxon>Ascomycota</taxon>
        <taxon>Pezizomycotina</taxon>
        <taxon>Sordariomycetes</taxon>
        <taxon>Xylariomycetidae</taxon>
        <taxon>Xylariales</taxon>
        <taxon>Hypoxylaceae</taxon>
        <taxon>Hypoxylon</taxon>
    </lineage>
</organism>
<accession>A0ACB9ZGR3</accession>
<dbReference type="Proteomes" id="UP001497700">
    <property type="component" value="Unassembled WGS sequence"/>
</dbReference>
<comment type="caution">
    <text evidence="1">The sequence shown here is derived from an EMBL/GenBank/DDBJ whole genome shotgun (WGS) entry which is preliminary data.</text>
</comment>
<evidence type="ECO:0000313" key="1">
    <source>
        <dbReference type="EMBL" id="KAI4870702.1"/>
    </source>
</evidence>
<proteinExistence type="predicted"/>
<evidence type="ECO:0000313" key="2">
    <source>
        <dbReference type="Proteomes" id="UP001497700"/>
    </source>
</evidence>
<sequence>MANPLDTDAGSELFGSYEAEFKLVQADLTQKLDQIPELNGEPRKAAISAAERALEEADELLGQMRLEKQNIPSSSRPKINQRFRNYETDVDGYKRKLRNLADDRAALFGSRYTDDPSSPANPSDLQLEQRQQLLGGTDRLDRSTRRLRNSQALANETEAIGASTLADLHQQRERISHTGQVLYESEGYVDRSVKTLRGMARRMATNRVITVAIITVLVILIIAVIYSKFR</sequence>
<gene>
    <name evidence="1" type="ORF">F4820DRAFT_221825</name>
</gene>